<dbReference type="InterPro" id="IPR036047">
    <property type="entry name" value="F-box-like_dom_sf"/>
</dbReference>
<sequence>MTSLKRPNPLEEDVSMGIKCEGSDKRLFNPDVDSFFQCPSKRVCASADDRNEEAYSENAANLLDPDSSMAPGNPDKFGSDQLSCSPAASRLAQLDAIIDGCSHGELVHLKNTIEPLLKRDFVFLLPPELSLKILSYLKLNDILRCAQVSKHWNKIASDSLLWYHLCKREGVVDEFHTLYPAERSVDNKSHSVICSDQMIGENALCLGPYLDCARSQTSPNDEHSLLCDSRLHRSQNDWRQTYRNYVELQCNWRNGCAWPPIILPAHHNHVITCLEVYNDWAITGSDDSSICIWDLDRNELLISLFGHIGGVWSLTVLPPIVSTMSKDKPEMSLPLLVSGSCDRTARVWLLDGARWPCINTLFGHQSTVRCVAGQKLTVDEFCHSAANRTKLDSPPTVDSMTLMDDSVAHSDDDSGVTELVELVTTSNLLSPDELAKLRLVVTGSRDTTLRLWNAENGSCLRVFQGHRGAIRCVQFAGYCVASGSYDCTVRLWCILTGACLRVFTAHRNRVYTLLFDGSLVISASLDTTIRVWKAASGTLERTFCGHRSLTSELAYGKSQRILVSSNADETIRVWDIGSGLCLHVLAGPNKHQSAVTCVQLSRNFIISSSDDGTVKLWDRHTGSYVRDLVRLDGAGRGGVIWRIVASETRLVCAAGSRNGMENTKLIVLRFEEPARPSSARGSVEMTSGHVCQPKPQLAPALRLSQLVASYSFDSDGLDS</sequence>
<dbReference type="Proteomes" id="UP001497525">
    <property type="component" value="Unassembled WGS sequence"/>
</dbReference>
<dbReference type="CDD" id="cd00200">
    <property type="entry name" value="WD40"/>
    <property type="match status" value="1"/>
</dbReference>
<dbReference type="PROSITE" id="PS50082">
    <property type="entry name" value="WD_REPEATS_2"/>
    <property type="match status" value="6"/>
</dbReference>
<evidence type="ECO:0000256" key="2">
    <source>
        <dbReference type="ARBA" id="ARBA00022737"/>
    </source>
</evidence>
<comment type="caution">
    <text evidence="5">The sequence shown here is derived from an EMBL/GenBank/DDBJ whole genome shotgun (WGS) entry which is preliminary data.</text>
</comment>
<dbReference type="EMBL" id="CAXLJL010000155">
    <property type="protein sequence ID" value="CAL5133070.1"/>
    <property type="molecule type" value="Genomic_DNA"/>
</dbReference>
<dbReference type="GO" id="GO:0010992">
    <property type="term" value="P:ubiquitin recycling"/>
    <property type="evidence" value="ECO:0007669"/>
    <property type="project" value="TreeGrafter"/>
</dbReference>
<evidence type="ECO:0000256" key="1">
    <source>
        <dbReference type="ARBA" id="ARBA00022574"/>
    </source>
</evidence>
<feature type="repeat" description="WD" evidence="3">
    <location>
        <begin position="463"/>
        <end position="502"/>
    </location>
</feature>
<evidence type="ECO:0000313" key="6">
    <source>
        <dbReference type="Proteomes" id="UP001497525"/>
    </source>
</evidence>
<dbReference type="Gene3D" id="1.20.1280.50">
    <property type="match status" value="1"/>
</dbReference>
<dbReference type="PROSITE" id="PS50181">
    <property type="entry name" value="FBOX"/>
    <property type="match status" value="1"/>
</dbReference>
<dbReference type="GO" id="GO:0043130">
    <property type="term" value="F:ubiquitin binding"/>
    <property type="evidence" value="ECO:0007669"/>
    <property type="project" value="TreeGrafter"/>
</dbReference>
<feature type="repeat" description="WD" evidence="3">
    <location>
        <begin position="438"/>
        <end position="462"/>
    </location>
</feature>
<dbReference type="GO" id="GO:0005737">
    <property type="term" value="C:cytoplasm"/>
    <property type="evidence" value="ECO:0007669"/>
    <property type="project" value="TreeGrafter"/>
</dbReference>
<evidence type="ECO:0000256" key="3">
    <source>
        <dbReference type="PROSITE-ProRule" id="PRU00221"/>
    </source>
</evidence>
<dbReference type="SMART" id="SM00256">
    <property type="entry name" value="FBOX"/>
    <property type="match status" value="1"/>
</dbReference>
<dbReference type="SUPFAM" id="SSF50978">
    <property type="entry name" value="WD40 repeat-like"/>
    <property type="match status" value="1"/>
</dbReference>
<accession>A0AAV2T7D9</accession>
<dbReference type="InterPro" id="IPR019775">
    <property type="entry name" value="WD40_repeat_CS"/>
</dbReference>
<dbReference type="GO" id="GO:0043161">
    <property type="term" value="P:proteasome-mediated ubiquitin-dependent protein catabolic process"/>
    <property type="evidence" value="ECO:0007669"/>
    <property type="project" value="TreeGrafter"/>
</dbReference>
<dbReference type="SUPFAM" id="SSF50960">
    <property type="entry name" value="TolB, C-terminal domain"/>
    <property type="match status" value="1"/>
</dbReference>
<evidence type="ECO:0000259" key="4">
    <source>
        <dbReference type="PROSITE" id="PS50181"/>
    </source>
</evidence>
<dbReference type="AlphaFoldDB" id="A0AAV2T7D9"/>
<dbReference type="PROSITE" id="PS50294">
    <property type="entry name" value="WD_REPEATS_REGION"/>
    <property type="match status" value="3"/>
</dbReference>
<dbReference type="InterPro" id="IPR036322">
    <property type="entry name" value="WD40_repeat_dom_sf"/>
</dbReference>
<reference evidence="5" key="1">
    <citation type="submission" date="2024-06" db="EMBL/GenBank/DDBJ databases">
        <authorList>
            <person name="Liu X."/>
            <person name="Lenzi L."/>
            <person name="Haldenby T S."/>
            <person name="Uol C."/>
        </authorList>
    </citation>
    <scope>NUCLEOTIDE SEQUENCE</scope>
</reference>
<feature type="repeat" description="WD" evidence="3">
    <location>
        <begin position="503"/>
        <end position="542"/>
    </location>
</feature>
<dbReference type="InterPro" id="IPR020472">
    <property type="entry name" value="WD40_PAC1"/>
</dbReference>
<feature type="domain" description="F-box" evidence="4">
    <location>
        <begin position="119"/>
        <end position="165"/>
    </location>
</feature>
<keyword evidence="2" id="KW-0677">Repeat</keyword>
<dbReference type="PROSITE" id="PS00678">
    <property type="entry name" value="WD_REPEATS_1"/>
    <property type="match status" value="2"/>
</dbReference>
<dbReference type="PRINTS" id="PR00320">
    <property type="entry name" value="GPROTEINBRPT"/>
</dbReference>
<dbReference type="SUPFAM" id="SSF81383">
    <property type="entry name" value="F-box domain"/>
    <property type="match status" value="1"/>
</dbReference>
<dbReference type="SMART" id="SM00320">
    <property type="entry name" value="WD40"/>
    <property type="match status" value="7"/>
</dbReference>
<name>A0AAV2T7D9_CALDB</name>
<dbReference type="Gene3D" id="2.130.10.10">
    <property type="entry name" value="YVTN repeat-like/Quinoprotein amine dehydrogenase"/>
    <property type="match status" value="1"/>
</dbReference>
<dbReference type="PANTHER" id="PTHR19849:SF1">
    <property type="entry name" value="F-BOX_WD REPEAT-CONTAINING PROTEIN 7"/>
    <property type="match status" value="1"/>
</dbReference>
<dbReference type="InterPro" id="IPR001810">
    <property type="entry name" value="F-box_dom"/>
</dbReference>
<evidence type="ECO:0000313" key="5">
    <source>
        <dbReference type="EMBL" id="CAL5133070.1"/>
    </source>
</evidence>
<dbReference type="Pfam" id="PF12937">
    <property type="entry name" value="F-box-like"/>
    <property type="match status" value="1"/>
</dbReference>
<feature type="repeat" description="WD" evidence="3">
    <location>
        <begin position="264"/>
        <end position="303"/>
    </location>
</feature>
<proteinExistence type="predicted"/>
<organism evidence="5 6">
    <name type="scientific">Calicophoron daubneyi</name>
    <name type="common">Rumen fluke</name>
    <name type="synonym">Paramphistomum daubneyi</name>
    <dbReference type="NCBI Taxonomy" id="300641"/>
    <lineage>
        <taxon>Eukaryota</taxon>
        <taxon>Metazoa</taxon>
        <taxon>Spiralia</taxon>
        <taxon>Lophotrochozoa</taxon>
        <taxon>Platyhelminthes</taxon>
        <taxon>Trematoda</taxon>
        <taxon>Digenea</taxon>
        <taxon>Plagiorchiida</taxon>
        <taxon>Pronocephalata</taxon>
        <taxon>Paramphistomoidea</taxon>
        <taxon>Paramphistomidae</taxon>
        <taxon>Calicophoron</taxon>
    </lineage>
</organism>
<dbReference type="InterPro" id="IPR001680">
    <property type="entry name" value="WD40_rpt"/>
</dbReference>
<feature type="repeat" description="WD" evidence="3">
    <location>
        <begin position="543"/>
        <end position="584"/>
    </location>
</feature>
<dbReference type="GO" id="GO:0005634">
    <property type="term" value="C:nucleus"/>
    <property type="evidence" value="ECO:0007669"/>
    <property type="project" value="TreeGrafter"/>
</dbReference>
<gene>
    <name evidence="5" type="ORF">CDAUBV1_LOCUS6355</name>
</gene>
<dbReference type="InterPro" id="IPR015943">
    <property type="entry name" value="WD40/YVTN_repeat-like_dom_sf"/>
</dbReference>
<protein>
    <recommendedName>
        <fullName evidence="4">F-box domain-containing protein</fullName>
    </recommendedName>
</protein>
<dbReference type="PANTHER" id="PTHR19849">
    <property type="entry name" value="PHOSPHOLIPASE A-2-ACTIVATING PROTEIN"/>
    <property type="match status" value="1"/>
</dbReference>
<feature type="repeat" description="WD" evidence="3">
    <location>
        <begin position="588"/>
        <end position="627"/>
    </location>
</feature>
<dbReference type="Pfam" id="PF00400">
    <property type="entry name" value="WD40"/>
    <property type="match status" value="6"/>
</dbReference>
<keyword evidence="1 3" id="KW-0853">WD repeat</keyword>